<keyword evidence="2" id="KW-0963">Cytoplasm</keyword>
<dbReference type="Gene3D" id="2.60.210.10">
    <property type="entry name" value="Apoptosis, Tumor Necrosis Factor Receptor Associated Protein 2, Chain A"/>
    <property type="match status" value="1"/>
</dbReference>
<feature type="coiled-coil region" evidence="10">
    <location>
        <begin position="296"/>
        <end position="344"/>
    </location>
</feature>
<dbReference type="SUPFAM" id="SSF49599">
    <property type="entry name" value="TRAF domain-like"/>
    <property type="match status" value="1"/>
</dbReference>
<keyword evidence="6" id="KW-0862">Zinc</keyword>
<dbReference type="PANTHER" id="PTHR10131:SF138">
    <property type="entry name" value="RE66324P"/>
    <property type="match status" value="1"/>
</dbReference>
<dbReference type="CDD" id="cd00270">
    <property type="entry name" value="MATH_TRAF_C"/>
    <property type="match status" value="1"/>
</dbReference>
<dbReference type="InterPro" id="IPR008974">
    <property type="entry name" value="TRAF-like"/>
</dbReference>
<dbReference type="SUPFAM" id="SSF57850">
    <property type="entry name" value="RING/U-box"/>
    <property type="match status" value="1"/>
</dbReference>
<evidence type="ECO:0000259" key="13">
    <source>
        <dbReference type="PROSITE" id="PS50144"/>
    </source>
</evidence>
<dbReference type="InterPro" id="IPR013083">
    <property type="entry name" value="Znf_RING/FYVE/PHD"/>
</dbReference>
<accession>A0A813QSF1</accession>
<reference evidence="14" key="1">
    <citation type="submission" date="2021-02" db="EMBL/GenBank/DDBJ databases">
        <authorList>
            <person name="Nowell W R."/>
        </authorList>
    </citation>
    <scope>NUCLEOTIDE SEQUENCE</scope>
</reference>
<evidence type="ECO:0000256" key="4">
    <source>
        <dbReference type="ARBA" id="ARBA00022703"/>
    </source>
</evidence>
<evidence type="ECO:0000256" key="1">
    <source>
        <dbReference type="ARBA" id="ARBA00004496"/>
    </source>
</evidence>
<feature type="domain" description="RING-type" evidence="12">
    <location>
        <begin position="122"/>
        <end position="160"/>
    </location>
</feature>
<feature type="region of interest" description="Disordered" evidence="11">
    <location>
        <begin position="562"/>
        <end position="592"/>
    </location>
</feature>
<evidence type="ECO:0000256" key="3">
    <source>
        <dbReference type="ARBA" id="ARBA00022499"/>
    </source>
</evidence>
<dbReference type="SMART" id="SM00184">
    <property type="entry name" value="RING"/>
    <property type="match status" value="1"/>
</dbReference>
<dbReference type="GO" id="GO:0008270">
    <property type="term" value="F:zinc ion binding"/>
    <property type="evidence" value="ECO:0007669"/>
    <property type="project" value="UniProtKB-KW"/>
</dbReference>
<dbReference type="InterPro" id="IPR049342">
    <property type="entry name" value="TRAF1-6_MATH_dom"/>
</dbReference>
<dbReference type="GO" id="GO:0006915">
    <property type="term" value="P:apoptotic process"/>
    <property type="evidence" value="ECO:0007669"/>
    <property type="project" value="UniProtKB-KW"/>
</dbReference>
<evidence type="ECO:0000256" key="8">
    <source>
        <dbReference type="ARBA" id="ARBA00023054"/>
    </source>
</evidence>
<feature type="domain" description="MATH" evidence="13">
    <location>
        <begin position="382"/>
        <end position="529"/>
    </location>
</feature>
<evidence type="ECO:0000256" key="10">
    <source>
        <dbReference type="SAM" id="Coils"/>
    </source>
</evidence>
<evidence type="ECO:0000256" key="5">
    <source>
        <dbReference type="ARBA" id="ARBA00022771"/>
    </source>
</evidence>
<organism evidence="14 15">
    <name type="scientific">Adineta ricciae</name>
    <name type="common">Rotifer</name>
    <dbReference type="NCBI Taxonomy" id="249248"/>
    <lineage>
        <taxon>Eukaryota</taxon>
        <taxon>Metazoa</taxon>
        <taxon>Spiralia</taxon>
        <taxon>Gnathifera</taxon>
        <taxon>Rotifera</taxon>
        <taxon>Eurotatoria</taxon>
        <taxon>Bdelloidea</taxon>
        <taxon>Adinetida</taxon>
        <taxon>Adinetidae</taxon>
        <taxon>Adineta</taxon>
    </lineage>
</organism>
<proteinExistence type="predicted"/>
<gene>
    <name evidence="14" type="ORF">EDS130_LOCUS3323</name>
</gene>
<evidence type="ECO:0000313" key="15">
    <source>
        <dbReference type="Proteomes" id="UP000663852"/>
    </source>
</evidence>
<comment type="subcellular location">
    <subcellularLocation>
        <location evidence="1">Cytoplasm</location>
    </subcellularLocation>
</comment>
<dbReference type="PROSITE" id="PS50144">
    <property type="entry name" value="MATH"/>
    <property type="match status" value="1"/>
</dbReference>
<feature type="region of interest" description="Disordered" evidence="11">
    <location>
        <begin position="57"/>
        <end position="86"/>
    </location>
</feature>
<name>A0A813QSF1_ADIRI</name>
<dbReference type="OrthoDB" id="6499288at2759"/>
<keyword evidence="5 9" id="KW-0479">Metal-binding</keyword>
<dbReference type="EMBL" id="CAJNOJ010000008">
    <property type="protein sequence ID" value="CAF0771184.1"/>
    <property type="molecule type" value="Genomic_DNA"/>
</dbReference>
<dbReference type="Proteomes" id="UP000663852">
    <property type="component" value="Unassembled WGS sequence"/>
</dbReference>
<keyword evidence="8 10" id="KW-0175">Coiled coil</keyword>
<dbReference type="GO" id="GO:0043122">
    <property type="term" value="P:regulation of canonical NF-kappaB signal transduction"/>
    <property type="evidence" value="ECO:0007669"/>
    <property type="project" value="TreeGrafter"/>
</dbReference>
<feature type="compositionally biased region" description="Polar residues" evidence="11">
    <location>
        <begin position="574"/>
        <end position="592"/>
    </location>
</feature>
<evidence type="ECO:0000256" key="2">
    <source>
        <dbReference type="ARBA" id="ARBA00022490"/>
    </source>
</evidence>
<comment type="caution">
    <text evidence="14">The sequence shown here is derived from an EMBL/GenBank/DDBJ whole genome shotgun (WGS) entry which is preliminary data.</text>
</comment>
<dbReference type="FunFam" id="2.60.210.10:FF:000001">
    <property type="entry name" value="TNF receptor-associated factor"/>
    <property type="match status" value="1"/>
</dbReference>
<dbReference type="GO" id="GO:0009898">
    <property type="term" value="C:cytoplasmic side of plasma membrane"/>
    <property type="evidence" value="ECO:0007669"/>
    <property type="project" value="TreeGrafter"/>
</dbReference>
<evidence type="ECO:0000256" key="11">
    <source>
        <dbReference type="SAM" id="MobiDB-lite"/>
    </source>
</evidence>
<sequence length="592" mass="68007">MNIFTTSFQLHKSLLANDLLIDIIGSMAEPLFRLPIIPDHSWPYDYLLIKRKNSRLHRQIRRNQPPTKTTSFKSTTSRDRTGENLSETTDQLRELLQCSKDSNRMLGFNARNLSSIDPQYKCRICSRILRNPVQLNCGHRQCKSCVDYRLQAERIKCPECGHETLQSEILPDRGVKNDMKSIGIQCSLCPWDGLFKVYESHLNEYHANPKCDHCGISFNSITELDIHQTTDCPEITVPCPLKDYGCITDNENCLLFVCSSAAFIRRDVPKLLSDTMDIDHFPQTTTSLVETHNTPVEEMRDMIDVLENGVDALNEDAKRLSIETNKLSNAIEKLNNDYNALKLSIQEQNTYLDGIKPKQDALQQEVSTLQETIDGSQSISYDGTYTWRISGFREKMADARTERQTSIYSPPFYSSPTGYKMRGRIYLNGDGNARRTHISLFFVLMRSEYDAILRFPFSYKVTFCLFDQTPAQRHIIDSFRPDIKSNSFQRPRSEMNIASGIPKFFSLELLQDEVNPYVRDDTMFIKIMVDFGDMPKTLLPFAFSVNPGYTITIQQNLIRKEAERRSQQQQQLLTSAMNLPTSDSSVVKTEEE</sequence>
<dbReference type="AlphaFoldDB" id="A0A813QSF1"/>
<evidence type="ECO:0000256" key="9">
    <source>
        <dbReference type="PROSITE-ProRule" id="PRU00175"/>
    </source>
</evidence>
<dbReference type="SUPFAM" id="SSF58100">
    <property type="entry name" value="Bacterial hemolysins"/>
    <property type="match status" value="1"/>
</dbReference>
<keyword evidence="5 9" id="KW-0863">Zinc-finger</keyword>
<dbReference type="PANTHER" id="PTHR10131">
    <property type="entry name" value="TNF RECEPTOR ASSOCIATED FACTOR"/>
    <property type="match status" value="1"/>
</dbReference>
<evidence type="ECO:0000256" key="6">
    <source>
        <dbReference type="ARBA" id="ARBA00022833"/>
    </source>
</evidence>
<evidence type="ECO:0000313" key="14">
    <source>
        <dbReference type="EMBL" id="CAF0771184.1"/>
    </source>
</evidence>
<protein>
    <submittedName>
        <fullName evidence="14">Uncharacterized protein</fullName>
    </submittedName>
</protein>
<keyword evidence="3" id="KW-1017">Isopeptide bond</keyword>
<dbReference type="Gene3D" id="3.30.40.10">
    <property type="entry name" value="Zinc/RING finger domain, C3HC4 (zinc finger)"/>
    <property type="match status" value="1"/>
</dbReference>
<dbReference type="SMART" id="SM00061">
    <property type="entry name" value="MATH"/>
    <property type="match status" value="1"/>
</dbReference>
<evidence type="ECO:0000259" key="12">
    <source>
        <dbReference type="PROSITE" id="PS50089"/>
    </source>
</evidence>
<dbReference type="GO" id="GO:0005164">
    <property type="term" value="F:tumor necrosis factor receptor binding"/>
    <property type="evidence" value="ECO:0007669"/>
    <property type="project" value="TreeGrafter"/>
</dbReference>
<dbReference type="GO" id="GO:0005737">
    <property type="term" value="C:cytoplasm"/>
    <property type="evidence" value="ECO:0007669"/>
    <property type="project" value="UniProtKB-SubCell"/>
</dbReference>
<dbReference type="Pfam" id="PF13923">
    <property type="entry name" value="zf-C3HC4_2"/>
    <property type="match status" value="1"/>
</dbReference>
<dbReference type="InterPro" id="IPR002083">
    <property type="entry name" value="MATH/TRAF_dom"/>
</dbReference>
<evidence type="ECO:0000256" key="7">
    <source>
        <dbReference type="ARBA" id="ARBA00022843"/>
    </source>
</evidence>
<dbReference type="PROSITE" id="PS50089">
    <property type="entry name" value="ZF_RING_2"/>
    <property type="match status" value="1"/>
</dbReference>
<keyword evidence="7" id="KW-0832">Ubl conjugation</keyword>
<keyword evidence="4" id="KW-0053">Apoptosis</keyword>
<dbReference type="Pfam" id="PF21355">
    <property type="entry name" value="TRAF-mep_MATH"/>
    <property type="match status" value="1"/>
</dbReference>
<dbReference type="InterPro" id="IPR001841">
    <property type="entry name" value="Znf_RING"/>
</dbReference>